<dbReference type="OrthoDB" id="9810730at2"/>
<evidence type="ECO:0000259" key="14">
    <source>
        <dbReference type="PROSITE" id="PS50109"/>
    </source>
</evidence>
<keyword evidence="6" id="KW-0812">Transmembrane</keyword>
<dbReference type="InterPro" id="IPR036890">
    <property type="entry name" value="HATPase_C_sf"/>
</dbReference>
<feature type="modified residue" description="4-aspartylphosphate" evidence="13">
    <location>
        <position position="625"/>
    </location>
</feature>
<dbReference type="GO" id="GO:0005524">
    <property type="term" value="F:ATP binding"/>
    <property type="evidence" value="ECO:0007669"/>
    <property type="project" value="UniProtKB-KW"/>
</dbReference>
<dbReference type="InterPro" id="IPR003661">
    <property type="entry name" value="HisK_dim/P_dom"/>
</dbReference>
<dbReference type="Proteomes" id="UP000032427">
    <property type="component" value="Chromosome 1"/>
</dbReference>
<dbReference type="SUPFAM" id="SSF55874">
    <property type="entry name" value="ATPase domain of HSP90 chaperone/DNA topoisomerase II/histidine kinase"/>
    <property type="match status" value="1"/>
</dbReference>
<evidence type="ECO:0000256" key="13">
    <source>
        <dbReference type="PROSITE-ProRule" id="PRU00169"/>
    </source>
</evidence>
<dbReference type="STRING" id="80852.AWOD_I_1372"/>
<feature type="domain" description="Response regulatory" evidence="15">
    <location>
        <begin position="575"/>
        <end position="690"/>
    </location>
</feature>
<keyword evidence="17" id="KW-1185">Reference proteome</keyword>
<evidence type="ECO:0000256" key="4">
    <source>
        <dbReference type="ARBA" id="ARBA00022553"/>
    </source>
</evidence>
<gene>
    <name evidence="16" type="ORF">AWOD_I_1372</name>
</gene>
<dbReference type="CDD" id="cd16922">
    <property type="entry name" value="HATPase_EvgS-ArcB-TorS-like"/>
    <property type="match status" value="1"/>
</dbReference>
<dbReference type="HOGENOM" id="CLU_000445_114_15_6"/>
<comment type="catalytic activity">
    <reaction evidence="1">
        <text>ATP + protein L-histidine = ADP + protein N-phospho-L-histidine.</text>
        <dbReference type="EC" id="2.7.13.3"/>
    </reaction>
</comment>
<protein>
    <recommendedName>
        <fullName evidence="3">histidine kinase</fullName>
        <ecNumber evidence="3">2.7.13.3</ecNumber>
    </recommendedName>
</protein>
<evidence type="ECO:0000256" key="1">
    <source>
        <dbReference type="ARBA" id="ARBA00000085"/>
    </source>
</evidence>
<dbReference type="SMART" id="SM00387">
    <property type="entry name" value="HATPase_c"/>
    <property type="match status" value="1"/>
</dbReference>
<dbReference type="EMBL" id="LN554846">
    <property type="protein sequence ID" value="CED71450.1"/>
    <property type="molecule type" value="Genomic_DNA"/>
</dbReference>
<evidence type="ECO:0000256" key="7">
    <source>
        <dbReference type="ARBA" id="ARBA00022741"/>
    </source>
</evidence>
<dbReference type="FunFam" id="3.30.565.10:FF:000078">
    <property type="entry name" value="Two-component sensor histidine kinase"/>
    <property type="match status" value="1"/>
</dbReference>
<evidence type="ECO:0000256" key="8">
    <source>
        <dbReference type="ARBA" id="ARBA00022777"/>
    </source>
</evidence>
<evidence type="ECO:0000259" key="15">
    <source>
        <dbReference type="PROSITE" id="PS50110"/>
    </source>
</evidence>
<dbReference type="Pfam" id="PF02518">
    <property type="entry name" value="HATPase_c"/>
    <property type="match status" value="1"/>
</dbReference>
<dbReference type="SMART" id="SM00448">
    <property type="entry name" value="REC"/>
    <property type="match status" value="1"/>
</dbReference>
<dbReference type="GO" id="GO:0016020">
    <property type="term" value="C:membrane"/>
    <property type="evidence" value="ECO:0007669"/>
    <property type="project" value="UniProtKB-SubCell"/>
</dbReference>
<dbReference type="Pfam" id="PF00512">
    <property type="entry name" value="HisKA"/>
    <property type="match status" value="1"/>
</dbReference>
<dbReference type="InterPro" id="IPR003594">
    <property type="entry name" value="HATPase_dom"/>
</dbReference>
<evidence type="ECO:0000256" key="12">
    <source>
        <dbReference type="ARBA" id="ARBA00023136"/>
    </source>
</evidence>
<reference evidence="17" key="1">
    <citation type="submission" date="2014-09" db="EMBL/GenBank/DDBJ databases">
        <authorList>
            <person name="Hjerde E."/>
        </authorList>
    </citation>
    <scope>NUCLEOTIDE SEQUENCE [LARGE SCALE GENOMIC DNA]</scope>
    <source>
        <strain evidence="17">06/09/139</strain>
    </source>
</reference>
<dbReference type="CDD" id="cd17546">
    <property type="entry name" value="REC_hyHK_CKI1_RcsC-like"/>
    <property type="match status" value="1"/>
</dbReference>
<evidence type="ECO:0000256" key="2">
    <source>
        <dbReference type="ARBA" id="ARBA00004370"/>
    </source>
</evidence>
<keyword evidence="12" id="KW-0472">Membrane</keyword>
<keyword evidence="10" id="KW-1133">Transmembrane helix</keyword>
<dbReference type="PANTHER" id="PTHR45339:SF1">
    <property type="entry name" value="HYBRID SIGNAL TRANSDUCTION HISTIDINE KINASE J"/>
    <property type="match status" value="1"/>
</dbReference>
<keyword evidence="7" id="KW-0547">Nucleotide-binding</keyword>
<evidence type="ECO:0000313" key="16">
    <source>
        <dbReference type="EMBL" id="CED71450.1"/>
    </source>
</evidence>
<dbReference type="FunFam" id="1.10.287.130:FF:000004">
    <property type="entry name" value="Ethylene receptor 1"/>
    <property type="match status" value="1"/>
</dbReference>
<dbReference type="AlphaFoldDB" id="A0A090ISX3"/>
<dbReference type="PROSITE" id="PS50110">
    <property type="entry name" value="RESPONSE_REGULATORY"/>
    <property type="match status" value="1"/>
</dbReference>
<dbReference type="InterPro" id="IPR001789">
    <property type="entry name" value="Sig_transdc_resp-reg_receiver"/>
</dbReference>
<sequence length="692" mass="77933">MKAHSEKEQVQELLLELKRSHDRESHLQKENQAILNGLSVISDAQNKEDIFKGLLDVIKEFVTFENALVISSSGNEEFSVLASTQCCFEHLTWSFSNLFYRACHNEAIVLFKPNDSEQFSLLPEELKPYFSSVAITGIKSHSGYAVIILMSSQFGVYSNSTKDSIQKFTPLIERAVIDIDYKERLQSLVEIKTREVHLSKDRFKDFAETVGDWFWETDTNFNFTYLSSNEVQGVAISSQNILTFIDDEFICSKIKMARHELLPFKELEWQTEKFSTQLWLSLSGTPFFDELGLLCGYRGTAKNISTRKKRIRDMQIAQREAEKANKAKSQFLAMMSHEIRTPLNAILGMIDIFQDSYLSKEQYQWLGQMEHSAQLLLTIISDVLDISRIEAGTFTLDEQSINLIDTISSSVDYFKKKASEKDIIFTVTVSQSIPQYIYSDPTRLAQIIFNLVGNAVKFTENGSVCIDINQLEPDVITFTVSDTGIGISEEVQKHLFQPFIQADSSITRQFGGTGLGLSIIKRLTELMNGSISVNSKQNEGSTFTVRLPLKGSVQQKGTEKLLTDDQLPIDTPNLCILVAEDNKANQAVIQLLLERQGHKVVLVNNGNEAINELSNSTNFDLILMDVSMPIKDGISATKEIRALGLTIPIIAITAHALESEKKTCIEAGMNDFISKPIRSKQLKTILHSFNVK</sequence>
<dbReference type="Gene3D" id="1.10.287.130">
    <property type="match status" value="1"/>
</dbReference>
<dbReference type="PATRIC" id="fig|80852.17.peg.1410"/>
<dbReference type="InterPro" id="IPR035965">
    <property type="entry name" value="PAS-like_dom_sf"/>
</dbReference>
<evidence type="ECO:0000256" key="11">
    <source>
        <dbReference type="ARBA" id="ARBA00023012"/>
    </source>
</evidence>
<evidence type="ECO:0000256" key="10">
    <source>
        <dbReference type="ARBA" id="ARBA00022989"/>
    </source>
</evidence>
<dbReference type="SUPFAM" id="SSF52172">
    <property type="entry name" value="CheY-like"/>
    <property type="match status" value="1"/>
</dbReference>
<dbReference type="InterPro" id="IPR005467">
    <property type="entry name" value="His_kinase_dom"/>
</dbReference>
<dbReference type="InterPro" id="IPR011006">
    <property type="entry name" value="CheY-like_superfamily"/>
</dbReference>
<dbReference type="GeneID" id="28540930"/>
<name>A0A090ISX3_9GAMM</name>
<dbReference type="KEGG" id="awd:AWOD_I_1372"/>
<dbReference type="InterPro" id="IPR036097">
    <property type="entry name" value="HisK_dim/P_sf"/>
</dbReference>
<dbReference type="PROSITE" id="PS50109">
    <property type="entry name" value="HIS_KIN"/>
    <property type="match status" value="1"/>
</dbReference>
<dbReference type="Pfam" id="PF00072">
    <property type="entry name" value="Response_reg"/>
    <property type="match status" value="1"/>
</dbReference>
<keyword evidence="5" id="KW-0808">Transferase</keyword>
<dbReference type="SUPFAM" id="SSF55785">
    <property type="entry name" value="PYP-like sensor domain (PAS domain)"/>
    <property type="match status" value="1"/>
</dbReference>
<proteinExistence type="predicted"/>
<dbReference type="SMART" id="SM00388">
    <property type="entry name" value="HisKA"/>
    <property type="match status" value="1"/>
</dbReference>
<evidence type="ECO:0000256" key="5">
    <source>
        <dbReference type="ARBA" id="ARBA00022679"/>
    </source>
</evidence>
<dbReference type="EC" id="2.7.13.3" evidence="3"/>
<keyword evidence="9" id="KW-0067">ATP-binding</keyword>
<keyword evidence="11" id="KW-0902">Two-component regulatory system</keyword>
<dbReference type="SUPFAM" id="SSF47384">
    <property type="entry name" value="Homodimeric domain of signal transducing histidine kinase"/>
    <property type="match status" value="1"/>
</dbReference>
<evidence type="ECO:0000256" key="6">
    <source>
        <dbReference type="ARBA" id="ARBA00022692"/>
    </source>
</evidence>
<evidence type="ECO:0000256" key="3">
    <source>
        <dbReference type="ARBA" id="ARBA00012438"/>
    </source>
</evidence>
<dbReference type="PRINTS" id="PR00344">
    <property type="entry name" value="BCTRLSENSOR"/>
</dbReference>
<organism evidence="16 17">
    <name type="scientific">Aliivibrio wodanis</name>
    <dbReference type="NCBI Taxonomy" id="80852"/>
    <lineage>
        <taxon>Bacteria</taxon>
        <taxon>Pseudomonadati</taxon>
        <taxon>Pseudomonadota</taxon>
        <taxon>Gammaproteobacteria</taxon>
        <taxon>Vibrionales</taxon>
        <taxon>Vibrionaceae</taxon>
        <taxon>Aliivibrio</taxon>
    </lineage>
</organism>
<comment type="subcellular location">
    <subcellularLocation>
        <location evidence="2">Membrane</location>
    </subcellularLocation>
</comment>
<dbReference type="Gene3D" id="3.30.565.10">
    <property type="entry name" value="Histidine kinase-like ATPase, C-terminal domain"/>
    <property type="match status" value="1"/>
</dbReference>
<evidence type="ECO:0000256" key="9">
    <source>
        <dbReference type="ARBA" id="ARBA00022840"/>
    </source>
</evidence>
<dbReference type="Gene3D" id="3.40.50.2300">
    <property type="match status" value="1"/>
</dbReference>
<dbReference type="CDD" id="cd00082">
    <property type="entry name" value="HisKA"/>
    <property type="match status" value="1"/>
</dbReference>
<dbReference type="GO" id="GO:0000155">
    <property type="term" value="F:phosphorelay sensor kinase activity"/>
    <property type="evidence" value="ECO:0007669"/>
    <property type="project" value="InterPro"/>
</dbReference>
<dbReference type="PANTHER" id="PTHR45339">
    <property type="entry name" value="HYBRID SIGNAL TRANSDUCTION HISTIDINE KINASE J"/>
    <property type="match status" value="1"/>
</dbReference>
<dbReference type="InterPro" id="IPR004358">
    <property type="entry name" value="Sig_transdc_His_kin-like_C"/>
</dbReference>
<feature type="domain" description="Histidine kinase" evidence="14">
    <location>
        <begin position="334"/>
        <end position="551"/>
    </location>
</feature>
<keyword evidence="4 13" id="KW-0597">Phosphoprotein</keyword>
<evidence type="ECO:0000313" key="17">
    <source>
        <dbReference type="Proteomes" id="UP000032427"/>
    </source>
</evidence>
<accession>A0A090ISX3</accession>
<keyword evidence="8 16" id="KW-0418">Kinase</keyword>